<proteinExistence type="predicted"/>
<dbReference type="Proteomes" id="UP000299102">
    <property type="component" value="Unassembled WGS sequence"/>
</dbReference>
<gene>
    <name evidence="1" type="ORF">EVAR_94212_1</name>
</gene>
<evidence type="ECO:0000313" key="1">
    <source>
        <dbReference type="EMBL" id="GBP27808.1"/>
    </source>
</evidence>
<dbReference type="EMBL" id="BGZK01000199">
    <property type="protein sequence ID" value="GBP27808.1"/>
    <property type="molecule type" value="Genomic_DNA"/>
</dbReference>
<comment type="caution">
    <text evidence="1">The sequence shown here is derived from an EMBL/GenBank/DDBJ whole genome shotgun (WGS) entry which is preliminary data.</text>
</comment>
<keyword evidence="2" id="KW-1185">Reference proteome</keyword>
<reference evidence="1 2" key="1">
    <citation type="journal article" date="2019" name="Commun. Biol.">
        <title>The bagworm genome reveals a unique fibroin gene that provides high tensile strength.</title>
        <authorList>
            <person name="Kono N."/>
            <person name="Nakamura H."/>
            <person name="Ohtoshi R."/>
            <person name="Tomita M."/>
            <person name="Numata K."/>
            <person name="Arakawa K."/>
        </authorList>
    </citation>
    <scope>NUCLEOTIDE SEQUENCE [LARGE SCALE GENOMIC DNA]</scope>
</reference>
<dbReference type="AlphaFoldDB" id="A0A4C1UMZ3"/>
<evidence type="ECO:0000313" key="2">
    <source>
        <dbReference type="Proteomes" id="UP000299102"/>
    </source>
</evidence>
<sequence>MTRESLDGTASVSGVRGVRIPSTSGMLETGTKRRRTGRVPLYVTNVVCIKNSGKVQYGLGAYVTLLAPSYFCSIKGKNNMGHLIMLDWRRSCRPTKSRSLELNKFSVLVRSTDEEMTSGINRLTCFQRQESTGLN</sequence>
<organism evidence="1 2">
    <name type="scientific">Eumeta variegata</name>
    <name type="common">Bagworm moth</name>
    <name type="synonym">Eumeta japonica</name>
    <dbReference type="NCBI Taxonomy" id="151549"/>
    <lineage>
        <taxon>Eukaryota</taxon>
        <taxon>Metazoa</taxon>
        <taxon>Ecdysozoa</taxon>
        <taxon>Arthropoda</taxon>
        <taxon>Hexapoda</taxon>
        <taxon>Insecta</taxon>
        <taxon>Pterygota</taxon>
        <taxon>Neoptera</taxon>
        <taxon>Endopterygota</taxon>
        <taxon>Lepidoptera</taxon>
        <taxon>Glossata</taxon>
        <taxon>Ditrysia</taxon>
        <taxon>Tineoidea</taxon>
        <taxon>Psychidae</taxon>
        <taxon>Oiketicinae</taxon>
        <taxon>Eumeta</taxon>
    </lineage>
</organism>
<protein>
    <submittedName>
        <fullName evidence="1">Uncharacterized protein</fullName>
    </submittedName>
</protein>
<accession>A0A4C1UMZ3</accession>
<name>A0A4C1UMZ3_EUMVA</name>